<feature type="transmembrane region" description="Helical" evidence="1">
    <location>
        <begin position="184"/>
        <end position="217"/>
    </location>
</feature>
<keyword evidence="1" id="KW-0472">Membrane</keyword>
<dbReference type="GO" id="GO:0080120">
    <property type="term" value="P:CAAX-box protein maturation"/>
    <property type="evidence" value="ECO:0007669"/>
    <property type="project" value="UniProtKB-ARBA"/>
</dbReference>
<feature type="transmembrane region" description="Helical" evidence="1">
    <location>
        <begin position="56"/>
        <end position="78"/>
    </location>
</feature>
<evidence type="ECO:0000259" key="2">
    <source>
        <dbReference type="Pfam" id="PF02517"/>
    </source>
</evidence>
<dbReference type="EMBL" id="VSSQ01004940">
    <property type="protein sequence ID" value="MPM27237.1"/>
    <property type="molecule type" value="Genomic_DNA"/>
</dbReference>
<feature type="transmembrane region" description="Helical" evidence="1">
    <location>
        <begin position="146"/>
        <end position="164"/>
    </location>
</feature>
<comment type="caution">
    <text evidence="3">The sequence shown here is derived from an EMBL/GenBank/DDBJ whole genome shotgun (WGS) entry which is preliminary data.</text>
</comment>
<sequence>MPENEGSAEDRELNPSLPAAGRLWFEWWTLAVFLLMYFLLPGILAAAAWRGWIARGVWPWGAIPIQLAGLALLLWSARGMFGSWPMVWQAAGLVRWRWVWLGQGIGLSAGIALLAGAVTLGWRMAMHRLGVDFELPGTLRFFKEGSNSQIAAFALMAIGLAPVFEELAFRNALFGLLRRVTGFWPAALATGGLFALSHGSGLQFPGLVVMAVCWQWVNRRSGSLWSSILLHFFNNFFAVAILWVAVYFKIAVFE</sequence>
<feature type="transmembrane region" description="Helical" evidence="1">
    <location>
        <begin position="27"/>
        <end position="49"/>
    </location>
</feature>
<dbReference type="GO" id="GO:0004175">
    <property type="term" value="F:endopeptidase activity"/>
    <property type="evidence" value="ECO:0007669"/>
    <property type="project" value="UniProtKB-ARBA"/>
</dbReference>
<evidence type="ECO:0000256" key="1">
    <source>
        <dbReference type="SAM" id="Phobius"/>
    </source>
</evidence>
<dbReference type="InterPro" id="IPR003675">
    <property type="entry name" value="Rce1/LyrA-like_dom"/>
</dbReference>
<feature type="domain" description="CAAX prenyl protease 2/Lysostaphin resistance protein A-like" evidence="2">
    <location>
        <begin position="149"/>
        <end position="237"/>
    </location>
</feature>
<dbReference type="PANTHER" id="PTHR36435">
    <property type="entry name" value="SLR1288 PROTEIN"/>
    <property type="match status" value="1"/>
</dbReference>
<protein>
    <recommendedName>
        <fullName evidence="2">CAAX prenyl protease 2/Lysostaphin resistance protein A-like domain-containing protein</fullName>
    </recommendedName>
</protein>
<reference evidence="3" key="1">
    <citation type="submission" date="2019-08" db="EMBL/GenBank/DDBJ databases">
        <authorList>
            <person name="Kucharzyk K."/>
            <person name="Murdoch R.W."/>
            <person name="Higgins S."/>
            <person name="Loffler F."/>
        </authorList>
    </citation>
    <scope>NUCLEOTIDE SEQUENCE</scope>
</reference>
<dbReference type="AlphaFoldDB" id="A0A644YG41"/>
<gene>
    <name evidence="3" type="ORF">SDC9_73747</name>
</gene>
<dbReference type="InterPro" id="IPR052710">
    <property type="entry name" value="CAAX_protease"/>
</dbReference>
<dbReference type="PANTHER" id="PTHR36435:SF1">
    <property type="entry name" value="CAAX AMINO TERMINAL PROTEASE FAMILY PROTEIN"/>
    <property type="match status" value="1"/>
</dbReference>
<keyword evidence="1" id="KW-1133">Transmembrane helix</keyword>
<evidence type="ECO:0000313" key="3">
    <source>
        <dbReference type="EMBL" id="MPM27237.1"/>
    </source>
</evidence>
<proteinExistence type="predicted"/>
<organism evidence="3">
    <name type="scientific">bioreactor metagenome</name>
    <dbReference type="NCBI Taxonomy" id="1076179"/>
    <lineage>
        <taxon>unclassified sequences</taxon>
        <taxon>metagenomes</taxon>
        <taxon>ecological metagenomes</taxon>
    </lineage>
</organism>
<dbReference type="Pfam" id="PF02517">
    <property type="entry name" value="Rce1-like"/>
    <property type="match status" value="1"/>
</dbReference>
<keyword evidence="1" id="KW-0812">Transmembrane</keyword>
<feature type="transmembrane region" description="Helical" evidence="1">
    <location>
        <begin position="229"/>
        <end position="248"/>
    </location>
</feature>
<name>A0A644YG41_9ZZZZ</name>
<feature type="transmembrane region" description="Helical" evidence="1">
    <location>
        <begin position="98"/>
        <end position="125"/>
    </location>
</feature>
<accession>A0A644YG41</accession>